<proteinExistence type="inferred from homology"/>
<dbReference type="GO" id="GO:0006465">
    <property type="term" value="P:signal peptide processing"/>
    <property type="evidence" value="ECO:0007669"/>
    <property type="project" value="TreeGrafter"/>
</dbReference>
<dbReference type="InterPro" id="IPR014032">
    <property type="entry name" value="Peptidase_A24A_bac"/>
</dbReference>
<gene>
    <name evidence="3" type="ORF">HV183_01625</name>
</gene>
<dbReference type="Gene3D" id="1.20.120.1220">
    <property type="match status" value="1"/>
</dbReference>
<accession>A0A7H9FZC2</accession>
<dbReference type="PRINTS" id="PR00864">
    <property type="entry name" value="PREPILNPTASE"/>
</dbReference>
<evidence type="ECO:0000313" key="4">
    <source>
        <dbReference type="Proteomes" id="UP000510650"/>
    </source>
</evidence>
<dbReference type="InterPro" id="IPR000045">
    <property type="entry name" value="Prepilin_IV_endopep_pep"/>
</dbReference>
<dbReference type="PANTHER" id="PTHR30487:SF0">
    <property type="entry name" value="PREPILIN LEADER PEPTIDASE_N-METHYLTRANSFERASE-RELATED"/>
    <property type="match status" value="1"/>
</dbReference>
<dbReference type="AlphaFoldDB" id="A0A7H9FZC2"/>
<sequence>MYADLPFLFFYISLCGLLWAQDLRTGLLPDKLTCPLLWCGLIYYQCCKPALLSDALWGAIAGYSAFSLLYWSYRLVRRYEGLGYGDVKFLAALGAWHRWESLPLLVFLAACLACCMMGADYVRHGKKGLKNPLPFGPYLAAAGFIIGGVNLVRGF</sequence>
<reference evidence="4" key="1">
    <citation type="submission" date="2020-06" db="EMBL/GenBank/DDBJ databases">
        <title>REHAB project genomes.</title>
        <authorList>
            <person name="Shaw L.P."/>
        </authorList>
    </citation>
    <scope>NUCLEOTIDE SEQUENCE [LARGE SCALE GENOMIC DNA]</scope>
    <source>
        <strain evidence="4">RHBSTW-00398</strain>
    </source>
</reference>
<name>A0A7H9FZC2_CITFR</name>
<dbReference type="OrthoDB" id="9789291at2"/>
<dbReference type="Pfam" id="PF01478">
    <property type="entry name" value="Peptidase_A24"/>
    <property type="match status" value="1"/>
</dbReference>
<protein>
    <submittedName>
        <fullName evidence="3">Prepilin peptidase</fullName>
    </submittedName>
</protein>
<dbReference type="PANTHER" id="PTHR30487">
    <property type="entry name" value="TYPE 4 PREPILIN-LIKE PROTEINS LEADER PEPTIDE-PROCESSING ENZYME"/>
    <property type="match status" value="1"/>
</dbReference>
<evidence type="ECO:0000256" key="1">
    <source>
        <dbReference type="ARBA" id="ARBA00005801"/>
    </source>
</evidence>
<dbReference type="GO" id="GO:0005886">
    <property type="term" value="C:plasma membrane"/>
    <property type="evidence" value="ECO:0007669"/>
    <property type="project" value="TreeGrafter"/>
</dbReference>
<dbReference type="InterPro" id="IPR050882">
    <property type="entry name" value="Prepilin_peptidase/N-MTase"/>
</dbReference>
<evidence type="ECO:0000313" key="3">
    <source>
        <dbReference type="EMBL" id="QLO16297.1"/>
    </source>
</evidence>
<dbReference type="EMBL" id="CP055538">
    <property type="protein sequence ID" value="QLO16297.1"/>
    <property type="molecule type" value="Genomic_DNA"/>
</dbReference>
<dbReference type="Proteomes" id="UP000510650">
    <property type="component" value="Chromosome"/>
</dbReference>
<evidence type="ECO:0000256" key="2">
    <source>
        <dbReference type="RuleBase" id="RU003793"/>
    </source>
</evidence>
<organism evidence="3 4">
    <name type="scientific">Citrobacter freundii</name>
    <dbReference type="NCBI Taxonomy" id="546"/>
    <lineage>
        <taxon>Bacteria</taxon>
        <taxon>Pseudomonadati</taxon>
        <taxon>Pseudomonadota</taxon>
        <taxon>Gammaproteobacteria</taxon>
        <taxon>Enterobacterales</taxon>
        <taxon>Enterobacteriaceae</taxon>
        <taxon>Citrobacter</taxon>
        <taxon>Citrobacter freundii complex</taxon>
    </lineage>
</organism>
<dbReference type="GO" id="GO:0004190">
    <property type="term" value="F:aspartic-type endopeptidase activity"/>
    <property type="evidence" value="ECO:0007669"/>
    <property type="project" value="InterPro"/>
</dbReference>
<dbReference type="RefSeq" id="WP_115259893.1">
    <property type="nucleotide sequence ID" value="NZ_CP038856.1"/>
</dbReference>
<comment type="similarity">
    <text evidence="1 2">Belongs to the peptidase A24 family.</text>
</comment>